<dbReference type="EMBL" id="MTSE01000023">
    <property type="protein sequence ID" value="OUJ70411.1"/>
    <property type="molecule type" value="Genomic_DNA"/>
</dbReference>
<dbReference type="PANTHER" id="PTHR11803">
    <property type="entry name" value="2-IMINOBUTANOATE/2-IMINOPROPANOATE DEAMINASE RIDA"/>
    <property type="match status" value="1"/>
</dbReference>
<evidence type="ECO:0008006" key="4">
    <source>
        <dbReference type="Google" id="ProtNLM"/>
    </source>
</evidence>
<dbReference type="SUPFAM" id="SSF55298">
    <property type="entry name" value="YjgF-like"/>
    <property type="match status" value="1"/>
</dbReference>
<dbReference type="GO" id="GO:0019239">
    <property type="term" value="F:deaminase activity"/>
    <property type="evidence" value="ECO:0007669"/>
    <property type="project" value="TreeGrafter"/>
</dbReference>
<proteinExistence type="inferred from homology"/>
<evidence type="ECO:0000313" key="3">
    <source>
        <dbReference type="Proteomes" id="UP000194873"/>
    </source>
</evidence>
<accession>A0A243W758</accession>
<organism evidence="2 3">
    <name type="scientific">Hymenobacter crusticola</name>
    <dbReference type="NCBI Taxonomy" id="1770526"/>
    <lineage>
        <taxon>Bacteria</taxon>
        <taxon>Pseudomonadati</taxon>
        <taxon>Bacteroidota</taxon>
        <taxon>Cytophagia</taxon>
        <taxon>Cytophagales</taxon>
        <taxon>Hymenobacteraceae</taxon>
        <taxon>Hymenobacter</taxon>
    </lineage>
</organism>
<dbReference type="GO" id="GO:0005829">
    <property type="term" value="C:cytosol"/>
    <property type="evidence" value="ECO:0007669"/>
    <property type="project" value="TreeGrafter"/>
</dbReference>
<dbReference type="InterPro" id="IPR006175">
    <property type="entry name" value="YjgF/YER057c/UK114"/>
</dbReference>
<comment type="caution">
    <text evidence="2">The sequence shown here is derived from an EMBL/GenBank/DDBJ whole genome shotgun (WGS) entry which is preliminary data.</text>
</comment>
<dbReference type="NCBIfam" id="TIGR00004">
    <property type="entry name" value="Rid family detoxifying hydrolase"/>
    <property type="match status" value="1"/>
</dbReference>
<comment type="similarity">
    <text evidence="1">Belongs to the RutC family.</text>
</comment>
<reference evidence="2 3" key="1">
    <citation type="submission" date="2017-01" db="EMBL/GenBank/DDBJ databases">
        <title>A new Hymenobacter.</title>
        <authorList>
            <person name="Liang Y."/>
            <person name="Feng F."/>
        </authorList>
    </citation>
    <scope>NUCLEOTIDE SEQUENCE [LARGE SCALE GENOMIC DNA]</scope>
    <source>
        <strain evidence="2">MIMBbqt21</strain>
    </source>
</reference>
<evidence type="ECO:0000313" key="2">
    <source>
        <dbReference type="EMBL" id="OUJ70411.1"/>
    </source>
</evidence>
<dbReference type="InterPro" id="IPR035959">
    <property type="entry name" value="RutC-like_sf"/>
</dbReference>
<dbReference type="PANTHER" id="PTHR11803:SF58">
    <property type="entry name" value="PROTEIN HMF1-RELATED"/>
    <property type="match status" value="1"/>
</dbReference>
<protein>
    <recommendedName>
        <fullName evidence="4">Reactive intermediate/imine deaminase</fullName>
    </recommendedName>
</protein>
<dbReference type="Proteomes" id="UP000194873">
    <property type="component" value="Unassembled WGS sequence"/>
</dbReference>
<gene>
    <name evidence="2" type="ORF">BXP70_24335</name>
</gene>
<evidence type="ECO:0000256" key="1">
    <source>
        <dbReference type="ARBA" id="ARBA00010552"/>
    </source>
</evidence>
<dbReference type="FunFam" id="3.30.1330.40:FF:000001">
    <property type="entry name" value="L-PSP family endoribonuclease"/>
    <property type="match status" value="1"/>
</dbReference>
<dbReference type="InterPro" id="IPR006056">
    <property type="entry name" value="RidA"/>
</dbReference>
<dbReference type="Gene3D" id="3.30.1330.40">
    <property type="entry name" value="RutC-like"/>
    <property type="match status" value="1"/>
</dbReference>
<dbReference type="Pfam" id="PF01042">
    <property type="entry name" value="Ribonuc_L-PSP"/>
    <property type="match status" value="1"/>
</dbReference>
<dbReference type="CDD" id="cd00448">
    <property type="entry name" value="YjgF_YER057c_UK114_family"/>
    <property type="match status" value="1"/>
</dbReference>
<dbReference type="AlphaFoldDB" id="A0A243W758"/>
<name>A0A243W758_9BACT</name>
<sequence length="119" mass="13131">MQVPASTGPYRPVVVAQNLFFFSGQTGQDPQTGRLVTGGVTAETHRILQTLKLRLQANHLTLRDVVNVTIYLTDMTHYVALNEVYRQYFTADFPARTCVAVTALPGQAQVEITLIAARP</sequence>
<keyword evidence="3" id="KW-1185">Reference proteome</keyword>